<dbReference type="RefSeq" id="WP_148882079.1">
    <property type="nucleotide sequence ID" value="NZ_CP041932.1"/>
</dbReference>
<reference evidence="1 2" key="1">
    <citation type="submission" date="2019-07" db="EMBL/GenBank/DDBJ databases">
        <title>Complete genome of Thermococcus acidophilus.</title>
        <authorList>
            <person name="Li X."/>
        </authorList>
    </citation>
    <scope>NUCLEOTIDE SEQUENCE [LARGE SCALE GENOMIC DNA]</scope>
    <source>
        <strain evidence="1 2">SY113</strain>
    </source>
</reference>
<organism evidence="1 2">
    <name type="scientific">Thermococcus aciditolerans</name>
    <dbReference type="NCBI Taxonomy" id="2598455"/>
    <lineage>
        <taxon>Archaea</taxon>
        <taxon>Methanobacteriati</taxon>
        <taxon>Methanobacteriota</taxon>
        <taxon>Thermococci</taxon>
        <taxon>Thermococcales</taxon>
        <taxon>Thermococcaceae</taxon>
        <taxon>Thermococcus</taxon>
    </lineage>
</organism>
<gene>
    <name evidence="1" type="ORF">FPV09_01260</name>
</gene>
<dbReference type="GeneID" id="41608441"/>
<accession>A0A5C0SHP5</accession>
<dbReference type="EMBL" id="CP041932">
    <property type="protein sequence ID" value="QEK13973.1"/>
    <property type="molecule type" value="Genomic_DNA"/>
</dbReference>
<sequence>MDEIVENNPNLSKFYELLNSTFHREDGFSLNEDEEYIYLSGIVKLADGNIKEIKWKTNKKLLMALLDRINNLPKTSENLAETILYTGNLYEVPVKIAGKHLLTTKRVLSRIPQLNDPSNNIKYSVGLLSDLYLLFILLKLKEKRLFEYAVHEIRRKIRHELYWAFETRVDNEINDDDFKKRIMDIESKDILTLLKDNFPLPFRYTLKIEAEEDNRSIEYFEEIGDAFLFNLAYNLDIAIIKVTSFEELYRVQRFRRLRRSRTDELEPPRRRYIPDLVYHYQMAISADSPVLQFLSFYHILEHFFQRVYIDDLLKMIQDEITSPYFSYKRRKDLLRLYSNIKKRIESEHKNQSEHEALVLTLKKFVDIDEIKRLLEEYDPSLIDYYQNHKVEFSGGDKIDWTNEKDKILELIAQRIYATRNAIVHSKDMHKSSKGNIKKLPKYIPFKHDKELQKEIPLIRFIAEQIIIRSSHQL</sequence>
<dbReference type="KEGG" id="them:FPV09_01260"/>
<protein>
    <submittedName>
        <fullName evidence="1">Uncharacterized protein</fullName>
    </submittedName>
</protein>
<dbReference type="AlphaFoldDB" id="A0A5C0SHP5"/>
<evidence type="ECO:0000313" key="1">
    <source>
        <dbReference type="EMBL" id="QEK13973.1"/>
    </source>
</evidence>
<proteinExistence type="predicted"/>
<evidence type="ECO:0000313" key="2">
    <source>
        <dbReference type="Proteomes" id="UP000322631"/>
    </source>
</evidence>
<name>A0A5C0SHP5_9EURY</name>
<keyword evidence="2" id="KW-1185">Reference proteome</keyword>
<dbReference type="Proteomes" id="UP000322631">
    <property type="component" value="Chromosome"/>
</dbReference>